<name>A0AAC8XLG8_9ALTE</name>
<dbReference type="Gene3D" id="3.60.15.10">
    <property type="entry name" value="Ribonuclease Z/Hydroxyacylglutathione hydrolase-like"/>
    <property type="match status" value="1"/>
</dbReference>
<dbReference type="RefSeq" id="WP_012518528.1">
    <property type="nucleotide sequence ID" value="NZ_CAKMLI010000006.1"/>
</dbReference>
<dbReference type="Proteomes" id="UP000061468">
    <property type="component" value="Chromosome"/>
</dbReference>
<proteinExistence type="predicted"/>
<dbReference type="InterPro" id="IPR041712">
    <property type="entry name" value="DHPS-like_MBL-fold"/>
</dbReference>
<dbReference type="InterPro" id="IPR036866">
    <property type="entry name" value="RibonucZ/Hydroxyglut_hydro"/>
</dbReference>
<dbReference type="InterPro" id="IPR001279">
    <property type="entry name" value="Metallo-B-lactamas"/>
</dbReference>
<dbReference type="PANTHER" id="PTHR13754">
    <property type="entry name" value="METALLO-BETA-LACTAMASE SUPERFAMILY PROTEIN"/>
    <property type="match status" value="1"/>
</dbReference>
<keyword evidence="1" id="KW-0472">Membrane</keyword>
<dbReference type="CDD" id="cd07713">
    <property type="entry name" value="DHPS-like_MBL-fold"/>
    <property type="match status" value="1"/>
</dbReference>
<reference evidence="3 4" key="1">
    <citation type="submission" date="2015-12" db="EMBL/GenBank/DDBJ databases">
        <title>Intraspecies pangenome expansion in the marine bacterium Alteromonas.</title>
        <authorList>
            <person name="Lopez-Perez M."/>
            <person name="Rodriguez-Valera F."/>
        </authorList>
    </citation>
    <scope>NUCLEOTIDE SEQUENCE [LARGE SCALE GENOMIC DNA]</scope>
    <source>
        <strain evidence="3 4">UM8</strain>
    </source>
</reference>
<keyword evidence="1" id="KW-1133">Transmembrane helix</keyword>
<dbReference type="Pfam" id="PF12487">
    <property type="entry name" value="DUF3703"/>
    <property type="match status" value="1"/>
</dbReference>
<evidence type="ECO:0000313" key="3">
    <source>
        <dbReference type="EMBL" id="AMJ79422.1"/>
    </source>
</evidence>
<dbReference type="InterPro" id="IPR022172">
    <property type="entry name" value="DUF3703"/>
</dbReference>
<dbReference type="GO" id="GO:0016740">
    <property type="term" value="F:transferase activity"/>
    <property type="evidence" value="ECO:0007669"/>
    <property type="project" value="TreeGrafter"/>
</dbReference>
<sequence length="454" mass="50367">MKPLLKREYERSKKLARELEATGDLSSAFIALERAHILGQRYLIPHIHAHLLMLKIGLKQRDVREIFGQLLRIVATIPGYLLGWVPKGNTGGSNVSALKPMPLPPDLAPVLADYNVWRDVMKRAIIFCVIALCVIASLFIFDARHQSSASALSQYWTSQRFTPISIGESTHRLSVTPVVNFYGEPGFATEAGVSYLVQTDKHTVLFDLGHNRQQAQESPLEQNLQRLDVNTDELDTVFISHFHRDHIGGRTWEEKSSIGFGFNQPALVNTSIFAPIPLSYPGKDVTTIDKPTILMDSLASTGPIPRQLVLGRVDEQALVIHLENKGLVVVVGCGHQTLTALITHIETHFEAPLYALIGDVHFPLETGRLHIAGIDIQRRLASGSGLFSPISKQDVLNDIALMSQKFDIVALGAHDTSDQALVLVEEHFTGEFIPVRAGKPIHFDEFVTRLEEAR</sequence>
<accession>A0AAC8XLG8</accession>
<gene>
    <name evidence="3" type="ORF">AV942_14530</name>
</gene>
<dbReference type="Pfam" id="PF00753">
    <property type="entry name" value="Lactamase_B"/>
    <property type="match status" value="1"/>
</dbReference>
<dbReference type="PANTHER" id="PTHR13754:SF13">
    <property type="entry name" value="METALLO-BETA-LACTAMASE SUPERFAMILY PROTEIN (AFU_ORTHOLOGUE AFUA_3G07630)"/>
    <property type="match status" value="1"/>
</dbReference>
<keyword evidence="1" id="KW-0812">Transmembrane</keyword>
<dbReference type="AlphaFoldDB" id="A0AAC8XLG8"/>
<dbReference type="SUPFAM" id="SSF56281">
    <property type="entry name" value="Metallo-hydrolase/oxidoreductase"/>
    <property type="match status" value="1"/>
</dbReference>
<feature type="domain" description="Metallo-beta-lactamase" evidence="2">
    <location>
        <begin position="192"/>
        <end position="249"/>
    </location>
</feature>
<evidence type="ECO:0000256" key="1">
    <source>
        <dbReference type="SAM" id="Phobius"/>
    </source>
</evidence>
<evidence type="ECO:0000313" key="4">
    <source>
        <dbReference type="Proteomes" id="UP000061468"/>
    </source>
</evidence>
<organism evidence="3 4">
    <name type="scientific">Alteromonas mediterranea</name>
    <dbReference type="NCBI Taxonomy" id="314275"/>
    <lineage>
        <taxon>Bacteria</taxon>
        <taxon>Pseudomonadati</taxon>
        <taxon>Pseudomonadota</taxon>
        <taxon>Gammaproteobacteria</taxon>
        <taxon>Alteromonadales</taxon>
        <taxon>Alteromonadaceae</taxon>
        <taxon>Alteromonas/Salinimonas group</taxon>
        <taxon>Alteromonas</taxon>
    </lineage>
</organism>
<dbReference type="InterPro" id="IPR052926">
    <property type="entry name" value="Metallo-beta-lactamase_dom"/>
</dbReference>
<feature type="transmembrane region" description="Helical" evidence="1">
    <location>
        <begin position="124"/>
        <end position="141"/>
    </location>
</feature>
<evidence type="ECO:0000259" key="2">
    <source>
        <dbReference type="Pfam" id="PF00753"/>
    </source>
</evidence>
<protein>
    <submittedName>
        <fullName evidence="3">MBL fold metallo-hydrolase</fullName>
    </submittedName>
</protein>
<dbReference type="EMBL" id="CP013928">
    <property type="protein sequence ID" value="AMJ79422.1"/>
    <property type="molecule type" value="Genomic_DNA"/>
</dbReference>